<dbReference type="HOGENOM" id="CLU_006552_0_0_1"/>
<evidence type="ECO:0000256" key="4">
    <source>
        <dbReference type="ARBA" id="ARBA00022723"/>
    </source>
</evidence>
<feature type="compositionally biased region" description="Basic and acidic residues" evidence="10">
    <location>
        <begin position="353"/>
        <end position="382"/>
    </location>
</feature>
<feature type="compositionally biased region" description="Acidic residues" evidence="10">
    <location>
        <begin position="229"/>
        <end position="240"/>
    </location>
</feature>
<dbReference type="PANTHER" id="PTHR14738">
    <property type="entry name" value="ZINC FINGER CCCH DOMAIN-CONTAINING PROTEIN 14"/>
    <property type="match status" value="1"/>
</dbReference>
<feature type="compositionally biased region" description="Basic and acidic residues" evidence="10">
    <location>
        <begin position="810"/>
        <end position="830"/>
    </location>
</feature>
<sequence>MECNLGSEIGQKMRSAVKAKLLELGTGGSAGFIDDELPDYVMVMVANKRTKQQMNAELNLFLGDQTDLFVTWLHEVLQKLQEVTLPTSSASSKKRKSRGQEKDKKGSKKDKRPHRKSGDELSEPQPSSSDAMPIVSSITDVFAEELLEKAKKTMDIDLSAKDEILHKKKNRKSIEDEDASANRALDVPAVSEIISTTIGVNRQKDLAELAEIQKKIHAAKKHLRQIGEIGDESDEDDEDLLNLSAREESVDQEPEEDPPKLEAPPRKAKSPIIFNRREKTPEKRPEAEPEIDSRQEEAEEKSPKKDSSADKAKEDRSERRSVHDRLGSKAQTPADRSQRNQKELYVPTHRRRSEPEATKERSQRERTRERRSSRDTSRDTNRNQRQRRSPSPEAPSTKQRIVSQVIVAVNKPPEPSDDEDMAEKPVNSVIKVKPRPNVSPRRQACKNLLLRAVADAQRSTILAKTSTQKEDEDVGKIISSLGKRKSEDKNDQIRKRNRERKRRKRSAQGNELFRRTTRELVVNVTQRDGKRERRSNERRAEIKVVEEEYTPSLMTEGVETYVPQLLTNVDELDLHISSHDEPSPNSGALKTQFVVTLNGDKALGGKNVKGGASRKRPSNSRKRSTSPVSTPQVSSSNIEPTSTTVDKRRRSNRDRSFSPSPRQSSGSPSLPTTRSINRNEVRRQPQEIKKIIIKNDTDEDDEMHGSPKKRSPNKRQPAAANGHKDNKDKGKIEEGSTTPPLPAKPKARAEKKASSKEKSVRSNSAETSSAAKSVSASTSVSTTTKAKHTPIRFTLKSEDEPSASKKRRSGSPDRDVAAPERRRVSIRNPEDRKYDNLPALSAVSVDSTVLKVNKPKERCKYHPNCTKQFCEYYHPTAPCKSFPNCKFADKCMYSHPKCKFDMACMSIDCNYAHGGQRDLSHVQLAAPPLSSHVIPVQNYKSISAPVTSTTATTMCKYYPNCSKLGCTFYHPKPCRFGKNCVNKLECIFYHPEMQSKFKWVASLG</sequence>
<feature type="compositionally biased region" description="Low complexity" evidence="10">
    <location>
        <begin position="625"/>
        <end position="636"/>
    </location>
</feature>
<dbReference type="ExpressionAtlas" id="Q500Y6">
    <property type="expression patterns" value="baseline and differential"/>
</dbReference>
<evidence type="ECO:0000256" key="2">
    <source>
        <dbReference type="ARBA" id="ARBA00008423"/>
    </source>
</evidence>
<feature type="region of interest" description="Disordered" evidence="10">
    <location>
        <begin position="465"/>
        <end position="513"/>
    </location>
</feature>
<dbReference type="AlphaFoldDB" id="Q500Y6"/>
<feature type="compositionally biased region" description="Basic and acidic residues" evidence="10">
    <location>
        <begin position="722"/>
        <end position="734"/>
    </location>
</feature>
<feature type="compositionally biased region" description="Basic and acidic residues" evidence="10">
    <location>
        <begin position="677"/>
        <end position="696"/>
    </location>
</feature>
<dbReference type="InterPro" id="IPR000571">
    <property type="entry name" value="Znf_CCCH"/>
</dbReference>
<evidence type="ECO:0000256" key="1">
    <source>
        <dbReference type="ARBA" id="ARBA00004123"/>
    </source>
</evidence>
<feature type="compositionally biased region" description="Basic and acidic residues" evidence="10">
    <location>
        <begin position="747"/>
        <end position="760"/>
    </location>
</feature>
<dbReference type="InterPro" id="IPR040366">
    <property type="entry name" value="Nab2/ZC3H14"/>
</dbReference>
<dbReference type="GO" id="GO:0008143">
    <property type="term" value="F:poly(A) binding"/>
    <property type="evidence" value="ECO:0007669"/>
    <property type="project" value="InterPro"/>
</dbReference>
<dbReference type="Pfam" id="PF14608">
    <property type="entry name" value="zf-CCCH_2"/>
    <property type="match status" value="4"/>
</dbReference>
<dbReference type="PANTHER" id="PTHR14738:SF29">
    <property type="entry name" value="ZINC FINGER CCCH DOMAIN-CONTAINING PROTEIN 14"/>
    <property type="match status" value="1"/>
</dbReference>
<dbReference type="Gene3D" id="4.10.1000.40">
    <property type="match status" value="1"/>
</dbReference>
<feature type="compositionally biased region" description="Basic residues" evidence="10">
    <location>
        <begin position="612"/>
        <end position="624"/>
    </location>
</feature>
<evidence type="ECO:0000256" key="10">
    <source>
        <dbReference type="SAM" id="MobiDB-lite"/>
    </source>
</evidence>
<keyword evidence="7 9" id="KW-0862">Zinc</keyword>
<evidence type="ECO:0000256" key="5">
    <source>
        <dbReference type="ARBA" id="ARBA00022737"/>
    </source>
</evidence>
<feature type="region of interest" description="Disordered" evidence="10">
    <location>
        <begin position="601"/>
        <end position="830"/>
    </location>
</feature>
<comment type="similarity">
    <text evidence="2">Belongs to the ZC3H14 family.</text>
</comment>
<feature type="compositionally biased region" description="Basic residues" evidence="10">
    <location>
        <begin position="495"/>
        <end position="506"/>
    </location>
</feature>
<evidence type="ECO:0000313" key="12">
    <source>
        <dbReference type="EMBL" id="AAY33497.1"/>
    </source>
</evidence>
<feature type="zinc finger region" description="C3H1-type" evidence="9">
    <location>
        <begin position="864"/>
        <end position="898"/>
    </location>
</feature>
<evidence type="ECO:0000259" key="11">
    <source>
        <dbReference type="PROSITE" id="PS50103"/>
    </source>
</evidence>
<feature type="compositionally biased region" description="Low complexity" evidence="10">
    <location>
        <begin position="657"/>
        <end position="671"/>
    </location>
</feature>
<dbReference type="GO" id="GO:0043488">
    <property type="term" value="P:regulation of mRNA stability"/>
    <property type="evidence" value="ECO:0007669"/>
    <property type="project" value="InterPro"/>
</dbReference>
<keyword evidence="6 9" id="KW-0863">Zinc-finger</keyword>
<evidence type="ECO:0000256" key="8">
    <source>
        <dbReference type="ARBA" id="ARBA00023242"/>
    </source>
</evidence>
<dbReference type="EMBL" id="BT022081">
    <property type="protein sequence ID" value="AAY33497.1"/>
    <property type="molecule type" value="mRNA"/>
</dbReference>
<feature type="compositionally biased region" description="Low complexity" evidence="10">
    <location>
        <begin position="764"/>
        <end position="784"/>
    </location>
</feature>
<feature type="region of interest" description="Disordered" evidence="10">
    <location>
        <begin position="219"/>
        <end position="439"/>
    </location>
</feature>
<keyword evidence="4 9" id="KW-0479">Metal-binding</keyword>
<evidence type="ECO:0000256" key="9">
    <source>
        <dbReference type="PROSITE-ProRule" id="PRU00723"/>
    </source>
</evidence>
<evidence type="ECO:0000256" key="3">
    <source>
        <dbReference type="ARBA" id="ARBA00015071"/>
    </source>
</evidence>
<comment type="subcellular location">
    <subcellularLocation>
        <location evidence="1">Nucleus</location>
    </subcellularLocation>
</comment>
<dbReference type="PROSITE" id="PS50103">
    <property type="entry name" value="ZF_C3H1"/>
    <property type="match status" value="1"/>
</dbReference>
<accession>Q500Y6</accession>
<feature type="compositionally biased region" description="Basic and acidic residues" evidence="10">
    <location>
        <begin position="275"/>
        <end position="327"/>
    </location>
</feature>
<dbReference type="GO" id="GO:0008270">
    <property type="term" value="F:zinc ion binding"/>
    <property type="evidence" value="ECO:0007669"/>
    <property type="project" value="UniProtKB-KW"/>
</dbReference>
<name>Q500Y6_DROME</name>
<evidence type="ECO:0000256" key="6">
    <source>
        <dbReference type="ARBA" id="ARBA00022771"/>
    </source>
</evidence>
<proteinExistence type="evidence at transcript level"/>
<evidence type="ECO:0000256" key="7">
    <source>
        <dbReference type="ARBA" id="ARBA00022833"/>
    </source>
</evidence>
<dbReference type="Gene3D" id="4.10.1000.30">
    <property type="match status" value="1"/>
</dbReference>
<feature type="compositionally biased region" description="Basic residues" evidence="10">
    <location>
        <begin position="105"/>
        <end position="115"/>
    </location>
</feature>
<reference evidence="12" key="1">
    <citation type="submission" date="2016-11" db="EMBL/GenBank/DDBJ databases">
        <authorList>
            <person name="Jaros S."/>
            <person name="Januszkiewicz K."/>
            <person name="Wedrychowicz H."/>
        </authorList>
    </citation>
    <scope>NUCLEOTIDE SEQUENCE</scope>
</reference>
<organism evidence="12">
    <name type="scientific">Drosophila melanogaster</name>
    <name type="common">Fruit fly</name>
    <dbReference type="NCBI Taxonomy" id="7227"/>
    <lineage>
        <taxon>Eukaryota</taxon>
        <taxon>Metazoa</taxon>
        <taxon>Ecdysozoa</taxon>
        <taxon>Arthropoda</taxon>
        <taxon>Hexapoda</taxon>
        <taxon>Insecta</taxon>
        <taxon>Pterygota</taxon>
        <taxon>Neoptera</taxon>
        <taxon>Endopterygota</taxon>
        <taxon>Diptera</taxon>
        <taxon>Brachycera</taxon>
        <taxon>Muscomorpha</taxon>
        <taxon>Ephydroidea</taxon>
        <taxon>Drosophilidae</taxon>
        <taxon>Drosophila</taxon>
        <taxon>Sophophora</taxon>
    </lineage>
</organism>
<keyword evidence="5" id="KW-0677">Repeat</keyword>
<dbReference type="VEuPathDB" id="VectorBase:FBgn0028471"/>
<dbReference type="GO" id="GO:0005634">
    <property type="term" value="C:nucleus"/>
    <property type="evidence" value="ECO:0007669"/>
    <property type="project" value="UniProtKB-SubCell"/>
</dbReference>
<feature type="region of interest" description="Disordered" evidence="10">
    <location>
        <begin position="84"/>
        <end position="134"/>
    </location>
</feature>
<protein>
    <recommendedName>
        <fullName evidence="3">Zinc finger CCCH domain-containing protein 14</fullName>
    </recommendedName>
</protein>
<feature type="domain" description="C3H1-type" evidence="11">
    <location>
        <begin position="864"/>
        <end position="898"/>
    </location>
</feature>
<feature type="compositionally biased region" description="Basic and acidic residues" evidence="10">
    <location>
        <begin position="484"/>
        <end position="494"/>
    </location>
</feature>
<dbReference type="OrthoDB" id="5589010at2759"/>
<keyword evidence="8" id="KW-0539">Nucleus</keyword>